<dbReference type="STRING" id="913024.SAMN05421741_11334"/>
<evidence type="ECO:0000256" key="3">
    <source>
        <dbReference type="SAM" id="Phobius"/>
    </source>
</evidence>
<keyword evidence="3" id="KW-0472">Membrane</keyword>
<keyword evidence="6" id="KW-1185">Reference proteome</keyword>
<feature type="domain" description="HTH araC/xylS-type" evidence="4">
    <location>
        <begin position="480"/>
        <end position="586"/>
    </location>
</feature>
<feature type="repeat" description="TPR" evidence="1">
    <location>
        <begin position="146"/>
        <end position="179"/>
    </location>
</feature>
<keyword evidence="2" id="KW-0175">Coiled coil</keyword>
<dbReference type="InterPro" id="IPR011990">
    <property type="entry name" value="TPR-like_helical_dom_sf"/>
</dbReference>
<dbReference type="Gene3D" id="1.25.40.10">
    <property type="entry name" value="Tetratricopeptide repeat domain"/>
    <property type="match status" value="2"/>
</dbReference>
<keyword evidence="1" id="KW-0802">TPR repeat</keyword>
<protein>
    <submittedName>
        <fullName evidence="5">AraC-type DNA-binding protein</fullName>
    </submittedName>
</protein>
<evidence type="ECO:0000313" key="5">
    <source>
        <dbReference type="EMBL" id="SFN89644.1"/>
    </source>
</evidence>
<dbReference type="PROSITE" id="PS01124">
    <property type="entry name" value="HTH_ARAC_FAMILY_2"/>
    <property type="match status" value="1"/>
</dbReference>
<dbReference type="EMBL" id="FOVI01000013">
    <property type="protein sequence ID" value="SFN89644.1"/>
    <property type="molecule type" value="Genomic_DNA"/>
</dbReference>
<sequence length="598" mass="70362">MISFKKILLITLLLTIFPLPIGSFAQTTTDSYEKLWSIIRNDSVSKENKLQYLEVYYRKAQIEKNGLEAYRALEKKSYLVPFNDAVVLLQKMQPLVSELKNDSLAGDFLNLNTVFYYEHRVFEKALEYAIESESFNEKTNNLYNLNAVRIDIGNIYYHTRSYEKALSYFTQAKEYHKTFKDENHRRSYVIALYSLGKTYWQLEDVQHLKETISESEDAIKLLQPKHQIFETAYLNYIKGGLAFLESDYASAKDYFESALTIIQKNGDFTNEHVIYLYLGKIVWNQNKKATAVTYFNKVDQLFQEKKFLNYELRETYEYLISYYKETKQPQLQLQVTESLIALNRQFEKEQHNITKTLHAELDTKKLVKERVRLHKQLKSSKKTYGFWLSILGAGLLVLTAYSYWQDKEKKKFKTKFEGLLQKIQSERKPETVLQDANKQKVNLEEEINLKEGTENQPEIFATKEASIQDNKSVALKATEKRLLRELERFEKEKVFLTTVKLDDLAKDFGTNRNTLSALINEHKGNFNSYINKLRINDLLKDLTDQPEIRKLTITELAEMYGFSNAKTLTNQFKAETELTPSYFIKELELRDLQEKRKK</sequence>
<accession>A0A1I5CRT4</accession>
<dbReference type="InterPro" id="IPR018060">
    <property type="entry name" value="HTH_AraC"/>
</dbReference>
<evidence type="ECO:0000256" key="2">
    <source>
        <dbReference type="SAM" id="Coils"/>
    </source>
</evidence>
<dbReference type="SMART" id="SM00342">
    <property type="entry name" value="HTH_ARAC"/>
    <property type="match status" value="1"/>
</dbReference>
<evidence type="ECO:0000313" key="6">
    <source>
        <dbReference type="Proteomes" id="UP000199036"/>
    </source>
</evidence>
<feature type="transmembrane region" description="Helical" evidence="3">
    <location>
        <begin position="384"/>
        <end position="404"/>
    </location>
</feature>
<dbReference type="InterPro" id="IPR019734">
    <property type="entry name" value="TPR_rpt"/>
</dbReference>
<dbReference type="SMART" id="SM00028">
    <property type="entry name" value="TPR"/>
    <property type="match status" value="3"/>
</dbReference>
<keyword evidence="3" id="KW-0812">Transmembrane</keyword>
<organism evidence="5 6">
    <name type="scientific">Paenimyroides ummariense</name>
    <dbReference type="NCBI Taxonomy" id="913024"/>
    <lineage>
        <taxon>Bacteria</taxon>
        <taxon>Pseudomonadati</taxon>
        <taxon>Bacteroidota</taxon>
        <taxon>Flavobacteriia</taxon>
        <taxon>Flavobacteriales</taxon>
        <taxon>Flavobacteriaceae</taxon>
        <taxon>Paenimyroides</taxon>
    </lineage>
</organism>
<proteinExistence type="predicted"/>
<evidence type="ECO:0000259" key="4">
    <source>
        <dbReference type="PROSITE" id="PS01124"/>
    </source>
</evidence>
<dbReference type="AlphaFoldDB" id="A0A1I5CRT4"/>
<keyword evidence="3" id="KW-1133">Transmembrane helix</keyword>
<dbReference type="SUPFAM" id="SSF48452">
    <property type="entry name" value="TPR-like"/>
    <property type="match status" value="1"/>
</dbReference>
<dbReference type="Proteomes" id="UP000199036">
    <property type="component" value="Unassembled WGS sequence"/>
</dbReference>
<reference evidence="6" key="1">
    <citation type="submission" date="2016-10" db="EMBL/GenBank/DDBJ databases">
        <authorList>
            <person name="Varghese N."/>
            <person name="Submissions S."/>
        </authorList>
    </citation>
    <scope>NUCLEOTIDE SEQUENCE [LARGE SCALE GENOMIC DNA]</scope>
    <source>
        <strain evidence="6">DS-12</strain>
    </source>
</reference>
<keyword evidence="5" id="KW-0238">DNA-binding</keyword>
<dbReference type="Gene3D" id="1.10.10.60">
    <property type="entry name" value="Homeodomain-like"/>
    <property type="match status" value="1"/>
</dbReference>
<name>A0A1I5CRT4_9FLAO</name>
<dbReference type="GO" id="GO:0043565">
    <property type="term" value="F:sequence-specific DNA binding"/>
    <property type="evidence" value="ECO:0007669"/>
    <property type="project" value="InterPro"/>
</dbReference>
<dbReference type="PROSITE" id="PS50005">
    <property type="entry name" value="TPR"/>
    <property type="match status" value="1"/>
</dbReference>
<feature type="coiled-coil region" evidence="2">
    <location>
        <begin position="433"/>
        <end position="492"/>
    </location>
</feature>
<dbReference type="GO" id="GO:0003700">
    <property type="term" value="F:DNA-binding transcription factor activity"/>
    <property type="evidence" value="ECO:0007669"/>
    <property type="project" value="InterPro"/>
</dbReference>
<gene>
    <name evidence="5" type="ORF">SAMN05421741_11334</name>
</gene>
<evidence type="ECO:0000256" key="1">
    <source>
        <dbReference type="PROSITE-ProRule" id="PRU00339"/>
    </source>
</evidence>
<dbReference type="Pfam" id="PF12833">
    <property type="entry name" value="HTH_18"/>
    <property type="match status" value="1"/>
</dbReference>
<dbReference type="OrthoDB" id="5295174at2"/>